<dbReference type="SUPFAM" id="SSF103515">
    <property type="entry name" value="Autotransporter"/>
    <property type="match status" value="1"/>
</dbReference>
<reference evidence="1 2" key="1">
    <citation type="submission" date="2018-06" db="EMBL/GenBank/DDBJ databases">
        <title>Genomic Encyclopedia of Archaeal and Bacterial Type Strains, Phase II (KMG-II): from individual species to whole genera.</title>
        <authorList>
            <person name="Goeker M."/>
        </authorList>
    </citation>
    <scope>NUCLEOTIDE SEQUENCE [LARGE SCALE GENOMIC DNA]</scope>
    <source>
        <strain evidence="1 2">DSM 23522</strain>
    </source>
</reference>
<sequence>MKKTIIIIAILAFSQVKSQLIKDESIAFSVGYGLSAPYDDVNVAATGFYLQGEYVFTLAKWMDMRPYAGLILTKSNGEDLNENPTPYKATSKAFLIGGKTRITAPIPWVAPYIEAGVGTSIGSFKTLTPYTDFDKSGLIVHVPCSIGLELGPNQNFDIAFTYYFHPSMKQFSGAAAFGISFPINTIKRIS</sequence>
<dbReference type="EMBL" id="QLLN01000006">
    <property type="protein sequence ID" value="RAJ08984.1"/>
    <property type="molecule type" value="Genomic_DNA"/>
</dbReference>
<name>A0A327QZA6_9FLAO</name>
<protein>
    <recommendedName>
        <fullName evidence="3">Outer membrane protein with beta-barrel domain</fullName>
    </recommendedName>
</protein>
<proteinExistence type="predicted"/>
<organism evidence="1 2">
    <name type="scientific">Arenibacter echinorum</name>
    <dbReference type="NCBI Taxonomy" id="440515"/>
    <lineage>
        <taxon>Bacteria</taxon>
        <taxon>Pseudomonadati</taxon>
        <taxon>Bacteroidota</taxon>
        <taxon>Flavobacteriia</taxon>
        <taxon>Flavobacteriales</taxon>
        <taxon>Flavobacteriaceae</taxon>
        <taxon>Arenibacter</taxon>
    </lineage>
</organism>
<comment type="caution">
    <text evidence="1">The sequence shown here is derived from an EMBL/GenBank/DDBJ whole genome shotgun (WGS) entry which is preliminary data.</text>
</comment>
<keyword evidence="2" id="KW-1185">Reference proteome</keyword>
<dbReference type="AlphaFoldDB" id="A0A327QZA6"/>
<dbReference type="OrthoDB" id="942200at2"/>
<evidence type="ECO:0000313" key="1">
    <source>
        <dbReference type="EMBL" id="RAJ08984.1"/>
    </source>
</evidence>
<accession>A0A327QZA6</accession>
<gene>
    <name evidence="1" type="ORF">LV92_03202</name>
</gene>
<dbReference type="InterPro" id="IPR036709">
    <property type="entry name" value="Autotransporte_beta_dom_sf"/>
</dbReference>
<dbReference type="RefSeq" id="WP_111624585.1">
    <property type="nucleotide sequence ID" value="NZ_QLLN01000006.1"/>
</dbReference>
<dbReference type="Proteomes" id="UP000249696">
    <property type="component" value="Unassembled WGS sequence"/>
</dbReference>
<evidence type="ECO:0000313" key="2">
    <source>
        <dbReference type="Proteomes" id="UP000249696"/>
    </source>
</evidence>
<evidence type="ECO:0008006" key="3">
    <source>
        <dbReference type="Google" id="ProtNLM"/>
    </source>
</evidence>